<dbReference type="GO" id="GO:0015935">
    <property type="term" value="C:small ribosomal subunit"/>
    <property type="evidence" value="ECO:0007669"/>
    <property type="project" value="TreeGrafter"/>
</dbReference>
<evidence type="ECO:0000313" key="8">
    <source>
        <dbReference type="Proteomes" id="UP000176420"/>
    </source>
</evidence>
<dbReference type="NCBIfam" id="NF001099">
    <property type="entry name" value="PRK00132.1"/>
    <property type="match status" value="1"/>
</dbReference>
<proteinExistence type="inferred from homology"/>
<dbReference type="PANTHER" id="PTHR21569">
    <property type="entry name" value="RIBOSOMAL PROTEIN S9"/>
    <property type="match status" value="1"/>
</dbReference>
<feature type="compositionally biased region" description="Basic residues" evidence="6">
    <location>
        <begin position="121"/>
        <end position="140"/>
    </location>
</feature>
<organism evidence="7 8">
    <name type="scientific">Candidatus Kerfeldbacteria bacterium RIFOXYB2_FULL_38_14</name>
    <dbReference type="NCBI Taxonomy" id="1798547"/>
    <lineage>
        <taxon>Bacteria</taxon>
        <taxon>Candidatus Kerfeldiibacteriota</taxon>
    </lineage>
</organism>
<dbReference type="GO" id="GO:0005737">
    <property type="term" value="C:cytoplasm"/>
    <property type="evidence" value="ECO:0007669"/>
    <property type="project" value="UniProtKB-ARBA"/>
</dbReference>
<evidence type="ECO:0000256" key="6">
    <source>
        <dbReference type="SAM" id="MobiDB-lite"/>
    </source>
</evidence>
<gene>
    <name evidence="7" type="ORF">A2319_00575</name>
</gene>
<dbReference type="AlphaFoldDB" id="A0A1G2BAN0"/>
<evidence type="ECO:0000256" key="5">
    <source>
        <dbReference type="ARBA" id="ARBA00035523"/>
    </source>
</evidence>
<evidence type="ECO:0000256" key="2">
    <source>
        <dbReference type="ARBA" id="ARBA00022980"/>
    </source>
</evidence>
<comment type="caution">
    <text evidence="7">The sequence shown here is derived from an EMBL/GenBank/DDBJ whole genome shotgun (WGS) entry which is preliminary data.</text>
</comment>
<dbReference type="Pfam" id="PF00380">
    <property type="entry name" value="Ribosomal_S9"/>
    <property type="match status" value="1"/>
</dbReference>
<dbReference type="InterPro" id="IPR014721">
    <property type="entry name" value="Ribsml_uS5_D2-typ_fold_subgr"/>
</dbReference>
<evidence type="ECO:0000256" key="3">
    <source>
        <dbReference type="ARBA" id="ARBA00023274"/>
    </source>
</evidence>
<reference evidence="7 8" key="1">
    <citation type="journal article" date="2016" name="Nat. Commun.">
        <title>Thousands of microbial genomes shed light on interconnected biogeochemical processes in an aquifer system.</title>
        <authorList>
            <person name="Anantharaman K."/>
            <person name="Brown C.T."/>
            <person name="Hug L.A."/>
            <person name="Sharon I."/>
            <person name="Castelle C.J."/>
            <person name="Probst A.J."/>
            <person name="Thomas B.C."/>
            <person name="Singh A."/>
            <person name="Wilkins M.J."/>
            <person name="Karaoz U."/>
            <person name="Brodie E.L."/>
            <person name="Williams K.H."/>
            <person name="Hubbard S.S."/>
            <person name="Banfield J.F."/>
        </authorList>
    </citation>
    <scope>NUCLEOTIDE SEQUENCE [LARGE SCALE GENOMIC DNA]</scope>
</reference>
<dbReference type="SUPFAM" id="SSF54211">
    <property type="entry name" value="Ribosomal protein S5 domain 2-like"/>
    <property type="match status" value="1"/>
</dbReference>
<dbReference type="InterPro" id="IPR000754">
    <property type="entry name" value="Ribosomal_uS9"/>
</dbReference>
<feature type="region of interest" description="Disordered" evidence="6">
    <location>
        <begin position="115"/>
        <end position="140"/>
    </location>
</feature>
<keyword evidence="3" id="KW-0687">Ribonucleoprotein</keyword>
<protein>
    <recommendedName>
        <fullName evidence="4">Small ribosomal subunit protein uS9</fullName>
    </recommendedName>
    <alternativeName>
        <fullName evidence="5">30S ribosomal protein S9</fullName>
    </alternativeName>
</protein>
<name>A0A1G2BAN0_9BACT</name>
<keyword evidence="2 7" id="KW-0689">Ribosomal protein</keyword>
<dbReference type="GO" id="GO:0003723">
    <property type="term" value="F:RNA binding"/>
    <property type="evidence" value="ECO:0007669"/>
    <property type="project" value="TreeGrafter"/>
</dbReference>
<dbReference type="Proteomes" id="UP000176420">
    <property type="component" value="Unassembled WGS sequence"/>
</dbReference>
<sequence length="140" mass="15823">MVKNKKPKSLAYLYAVGRRKNAVARLRFHQKTDHPDGTILIKGKLAKDVLSVAELQIAQSPIVLIAQKLGGYFSVQVSGGGRHAQAEAIRHGIARILFKINADWRKLLKSKGYLTRDSRSKERKKPGLKRARRSPQWSKR</sequence>
<dbReference type="EMBL" id="MHKI01000026">
    <property type="protein sequence ID" value="OGY86065.1"/>
    <property type="molecule type" value="Genomic_DNA"/>
</dbReference>
<evidence type="ECO:0000256" key="1">
    <source>
        <dbReference type="ARBA" id="ARBA00005251"/>
    </source>
</evidence>
<evidence type="ECO:0000313" key="7">
    <source>
        <dbReference type="EMBL" id="OGY86065.1"/>
    </source>
</evidence>
<dbReference type="GO" id="GO:0006412">
    <property type="term" value="P:translation"/>
    <property type="evidence" value="ECO:0007669"/>
    <property type="project" value="InterPro"/>
</dbReference>
<evidence type="ECO:0000256" key="4">
    <source>
        <dbReference type="ARBA" id="ARBA00035259"/>
    </source>
</evidence>
<dbReference type="PANTHER" id="PTHR21569:SF1">
    <property type="entry name" value="SMALL RIBOSOMAL SUBUNIT PROTEIN US9M"/>
    <property type="match status" value="1"/>
</dbReference>
<comment type="similarity">
    <text evidence="1">Belongs to the universal ribosomal protein uS9 family.</text>
</comment>
<dbReference type="Gene3D" id="3.30.230.10">
    <property type="match status" value="1"/>
</dbReference>
<dbReference type="InterPro" id="IPR023035">
    <property type="entry name" value="Ribosomal_uS9_bac/plastid"/>
</dbReference>
<dbReference type="GO" id="GO:0003735">
    <property type="term" value="F:structural constituent of ribosome"/>
    <property type="evidence" value="ECO:0007669"/>
    <property type="project" value="InterPro"/>
</dbReference>
<dbReference type="InterPro" id="IPR020568">
    <property type="entry name" value="Ribosomal_Su5_D2-typ_SF"/>
</dbReference>
<accession>A0A1G2BAN0</accession>